<gene>
    <name evidence="1" type="ORF">HMPREF0080_01061</name>
</gene>
<name>G9YHD4_9FIRM</name>
<accession>G9YHD4</accession>
<dbReference type="STRING" id="861450.HMPREF0080_01061"/>
<protein>
    <submittedName>
        <fullName evidence="1">Uncharacterized protein</fullName>
    </submittedName>
</protein>
<proteinExistence type="predicted"/>
<dbReference type="AlphaFoldDB" id="G9YHD4"/>
<dbReference type="HOGENOM" id="CLU_2821664_0_0_9"/>
<evidence type="ECO:0000313" key="1">
    <source>
        <dbReference type="EMBL" id="EHM41041.1"/>
    </source>
</evidence>
<dbReference type="EMBL" id="AGCJ01000040">
    <property type="protein sequence ID" value="EHM41041.1"/>
    <property type="molecule type" value="Genomic_DNA"/>
</dbReference>
<keyword evidence="2" id="KW-1185">Reference proteome</keyword>
<reference evidence="1 2" key="1">
    <citation type="submission" date="2011-08" db="EMBL/GenBank/DDBJ databases">
        <authorList>
            <person name="Weinstock G."/>
            <person name="Sodergren E."/>
            <person name="Clifton S."/>
            <person name="Fulton L."/>
            <person name="Fulton B."/>
            <person name="Courtney L."/>
            <person name="Fronick C."/>
            <person name="Harrison M."/>
            <person name="Strong C."/>
            <person name="Farmer C."/>
            <person name="Delahaunty K."/>
            <person name="Markovic C."/>
            <person name="Hall O."/>
            <person name="Minx P."/>
            <person name="Tomlinson C."/>
            <person name="Mitreva M."/>
            <person name="Hou S."/>
            <person name="Chen J."/>
            <person name="Wollam A."/>
            <person name="Pepin K.H."/>
            <person name="Johnson M."/>
            <person name="Bhonagiri V."/>
            <person name="Zhang X."/>
            <person name="Suruliraj S."/>
            <person name="Warren W."/>
            <person name="Chinwalla A."/>
            <person name="Mardis E.R."/>
            <person name="Wilson R.K."/>
        </authorList>
    </citation>
    <scope>NUCLEOTIDE SEQUENCE [LARGE SCALE GENOMIC DNA]</scope>
    <source>
        <strain evidence="1 2">F0357</strain>
    </source>
</reference>
<sequence>MGYRGVEYVIETDAGSEVFCRQEKQLRCGKNECKNRKEREAGREYGADRKRYYRTAFIVYRHMIKW</sequence>
<organism evidence="1 2">
    <name type="scientific">Anaeroglobus geminatus F0357</name>
    <dbReference type="NCBI Taxonomy" id="861450"/>
    <lineage>
        <taxon>Bacteria</taxon>
        <taxon>Bacillati</taxon>
        <taxon>Bacillota</taxon>
        <taxon>Negativicutes</taxon>
        <taxon>Veillonellales</taxon>
        <taxon>Veillonellaceae</taxon>
        <taxon>Anaeroglobus</taxon>
    </lineage>
</organism>
<dbReference type="Proteomes" id="UP000005481">
    <property type="component" value="Unassembled WGS sequence"/>
</dbReference>
<comment type="caution">
    <text evidence="1">The sequence shown here is derived from an EMBL/GenBank/DDBJ whole genome shotgun (WGS) entry which is preliminary data.</text>
</comment>
<evidence type="ECO:0000313" key="2">
    <source>
        <dbReference type="Proteomes" id="UP000005481"/>
    </source>
</evidence>